<comment type="catalytic activity">
    <reaction evidence="7">
        <text>an S-substituted L-cysteine + H2O = a thiol + pyruvate + NH4(+)</text>
        <dbReference type="Rhea" id="RHEA:18121"/>
        <dbReference type="ChEBI" id="CHEBI:15361"/>
        <dbReference type="ChEBI" id="CHEBI:15377"/>
        <dbReference type="ChEBI" id="CHEBI:28938"/>
        <dbReference type="ChEBI" id="CHEBI:29256"/>
        <dbReference type="ChEBI" id="CHEBI:58717"/>
        <dbReference type="EC" id="4.4.1.13"/>
    </reaction>
</comment>
<keyword evidence="4 11" id="KW-0456">Lyase</keyword>
<evidence type="ECO:0000256" key="6">
    <source>
        <dbReference type="ARBA" id="ARBA00047517"/>
    </source>
</evidence>
<dbReference type="Gene3D" id="3.40.640.10">
    <property type="entry name" value="Type I PLP-dependent aspartate aminotransferase-like (Major domain)"/>
    <property type="match status" value="1"/>
</dbReference>
<comment type="cofactor">
    <cofactor evidence="1 9">
        <name>pyridoxal 5'-phosphate</name>
        <dbReference type="ChEBI" id="CHEBI:597326"/>
    </cofactor>
</comment>
<evidence type="ECO:0000256" key="3">
    <source>
        <dbReference type="ARBA" id="ARBA00022898"/>
    </source>
</evidence>
<dbReference type="SUPFAM" id="SSF53383">
    <property type="entry name" value="PLP-dependent transferases"/>
    <property type="match status" value="1"/>
</dbReference>
<dbReference type="RefSeq" id="WP_183858297.1">
    <property type="nucleotide sequence ID" value="NZ_JACHOO010000010.1"/>
</dbReference>
<dbReference type="CDD" id="cd00614">
    <property type="entry name" value="CGS_like"/>
    <property type="match status" value="1"/>
</dbReference>
<dbReference type="InterPro" id="IPR015424">
    <property type="entry name" value="PyrdxlP-dep_Trfase"/>
</dbReference>
<reference evidence="11 12" key="1">
    <citation type="submission" date="2020-08" db="EMBL/GenBank/DDBJ databases">
        <title>Genomic Encyclopedia of Type Strains, Phase IV (KMG-IV): sequencing the most valuable type-strain genomes for metagenomic binning, comparative biology and taxonomic classification.</title>
        <authorList>
            <person name="Goeker M."/>
        </authorList>
    </citation>
    <scope>NUCLEOTIDE SEQUENCE [LARGE SCALE GENOMIC DNA]</scope>
    <source>
        <strain evidence="11 12">DSM 16268</strain>
    </source>
</reference>
<dbReference type="EC" id="4.4.1.8" evidence="11"/>
<evidence type="ECO:0000256" key="1">
    <source>
        <dbReference type="ARBA" id="ARBA00001933"/>
    </source>
</evidence>
<gene>
    <name evidence="11" type="ORF">GGQ63_003964</name>
</gene>
<accession>A0A7W9FQ84</accession>
<evidence type="ECO:0000256" key="7">
    <source>
        <dbReference type="ARBA" id="ARBA00047625"/>
    </source>
</evidence>
<evidence type="ECO:0000256" key="10">
    <source>
        <dbReference type="SAM" id="MobiDB-lite"/>
    </source>
</evidence>
<dbReference type="GO" id="GO:0019346">
    <property type="term" value="P:transsulfuration"/>
    <property type="evidence" value="ECO:0007669"/>
    <property type="project" value="InterPro"/>
</dbReference>
<dbReference type="GO" id="GO:0030170">
    <property type="term" value="F:pyridoxal phosphate binding"/>
    <property type="evidence" value="ECO:0007669"/>
    <property type="project" value="InterPro"/>
</dbReference>
<name>A0A7W9FQ84_9HYPH</name>
<feature type="modified residue" description="N6-(pyridoxal phosphate)lysine" evidence="8">
    <location>
        <position position="209"/>
    </location>
</feature>
<dbReference type="Pfam" id="PF01053">
    <property type="entry name" value="Cys_Met_Meta_PP"/>
    <property type="match status" value="1"/>
</dbReference>
<dbReference type="AlphaFoldDB" id="A0A7W9FQ84"/>
<comment type="caution">
    <text evidence="11">The sequence shown here is derived from an EMBL/GenBank/DDBJ whole genome shotgun (WGS) entry which is preliminary data.</text>
</comment>
<sequence>MSSPDEGAPRRPATRLVRAGRDGDLTGPFVNPPVVHASTVLFETVEAMRPGGQRWTYGRQGTPTTAALEGAVAELEEAEGVVLCPSGLSAISTALLSVLSAGDHLLMADSVYGPARRLVDTTLARLGIRTTFYDPRIGVGIADLFEERTRAVYVESPGSYTFEMQDVPALAAVAHERGAVLVADNTWATPLFFKPLVAGADLSIQAGTKYLGGHSDVMIGTIAANARAFGKLRETHQALGLTAAPDDVYLTLRGMRTLAVRMERQMRSGLEVACWLQGRPEVARVLHPALPGDPGHALWRRDMTGASGLFGVVLNGWSDGKAAAFLEALSLFGIGYSWGGFESLAVPARLAGLRTVAPFEAGGALVRLHIGLEDPADLIEDLEAGFARVGNLS</sequence>
<keyword evidence="12" id="KW-1185">Reference proteome</keyword>
<dbReference type="PIRSF" id="PIRSF001434">
    <property type="entry name" value="CGS"/>
    <property type="match status" value="1"/>
</dbReference>
<dbReference type="FunFam" id="3.40.640.10:FF:000046">
    <property type="entry name" value="Cystathionine gamma-lyase"/>
    <property type="match status" value="1"/>
</dbReference>
<dbReference type="GO" id="GO:0019450">
    <property type="term" value="P:L-cysteine catabolic process to pyruvate"/>
    <property type="evidence" value="ECO:0007669"/>
    <property type="project" value="TreeGrafter"/>
</dbReference>
<dbReference type="NCBIfam" id="TIGR01324">
    <property type="entry name" value="cysta_beta_ly_B"/>
    <property type="match status" value="1"/>
</dbReference>
<evidence type="ECO:0000256" key="2">
    <source>
        <dbReference type="ARBA" id="ARBA00009077"/>
    </source>
</evidence>
<dbReference type="InterPro" id="IPR000277">
    <property type="entry name" value="Cys/Met-Metab_PyrdxlP-dep_enz"/>
</dbReference>
<evidence type="ECO:0000313" key="11">
    <source>
        <dbReference type="EMBL" id="MBB5754872.1"/>
    </source>
</evidence>
<dbReference type="InterPro" id="IPR015422">
    <property type="entry name" value="PyrdxlP-dep_Trfase_small"/>
</dbReference>
<dbReference type="InterPro" id="IPR015421">
    <property type="entry name" value="PyrdxlP-dep_Trfase_major"/>
</dbReference>
<organism evidence="11 12">
    <name type="scientific">Prosthecomicrobium pneumaticum</name>
    <dbReference type="NCBI Taxonomy" id="81895"/>
    <lineage>
        <taxon>Bacteria</taxon>
        <taxon>Pseudomonadati</taxon>
        <taxon>Pseudomonadota</taxon>
        <taxon>Alphaproteobacteria</taxon>
        <taxon>Hyphomicrobiales</taxon>
        <taxon>Kaistiaceae</taxon>
        <taxon>Prosthecomicrobium</taxon>
    </lineage>
</organism>
<proteinExistence type="inferred from homology"/>
<feature type="region of interest" description="Disordered" evidence="10">
    <location>
        <begin position="1"/>
        <end position="23"/>
    </location>
</feature>
<dbReference type="PANTHER" id="PTHR43500">
    <property type="entry name" value="CYSTATHIONINE BETA-LYASE-RELATED"/>
    <property type="match status" value="1"/>
</dbReference>
<dbReference type="PANTHER" id="PTHR43500:SF1">
    <property type="entry name" value="CYSTATHIONINE BETA-LYASE-RELATED"/>
    <property type="match status" value="1"/>
</dbReference>
<comment type="similarity">
    <text evidence="2 9">Belongs to the trans-sulfuration enzymes family.</text>
</comment>
<evidence type="ECO:0000256" key="8">
    <source>
        <dbReference type="PIRSR" id="PIRSR001434-2"/>
    </source>
</evidence>
<keyword evidence="3 8" id="KW-0663">Pyridoxal phosphate</keyword>
<protein>
    <submittedName>
        <fullName evidence="11">Cystathionine beta-lyase</fullName>
        <ecNumber evidence="11">4.4.1.8</ecNumber>
    </submittedName>
</protein>
<dbReference type="EMBL" id="JACHOO010000010">
    <property type="protein sequence ID" value="MBB5754872.1"/>
    <property type="molecule type" value="Genomic_DNA"/>
</dbReference>
<dbReference type="GO" id="GO:0047804">
    <property type="term" value="F:cysteine-S-conjugate beta-lyase activity"/>
    <property type="evidence" value="ECO:0007669"/>
    <property type="project" value="UniProtKB-EC"/>
</dbReference>
<dbReference type="Gene3D" id="3.90.1150.10">
    <property type="entry name" value="Aspartate Aminotransferase, domain 1"/>
    <property type="match status" value="1"/>
</dbReference>
<dbReference type="PROSITE" id="PS00868">
    <property type="entry name" value="CYS_MET_METAB_PP"/>
    <property type="match status" value="1"/>
</dbReference>
<evidence type="ECO:0000256" key="5">
    <source>
        <dbReference type="ARBA" id="ARBA00046315"/>
    </source>
</evidence>
<comment type="catalytic activity">
    <reaction evidence="6">
        <text>L,L-cystathionine + H2O = L-homocysteine + pyruvate + NH4(+)</text>
        <dbReference type="Rhea" id="RHEA:13965"/>
        <dbReference type="ChEBI" id="CHEBI:15361"/>
        <dbReference type="ChEBI" id="CHEBI:15377"/>
        <dbReference type="ChEBI" id="CHEBI:28938"/>
        <dbReference type="ChEBI" id="CHEBI:58161"/>
        <dbReference type="ChEBI" id="CHEBI:58199"/>
    </reaction>
</comment>
<evidence type="ECO:0000313" key="12">
    <source>
        <dbReference type="Proteomes" id="UP000523821"/>
    </source>
</evidence>
<evidence type="ECO:0000256" key="4">
    <source>
        <dbReference type="ARBA" id="ARBA00023239"/>
    </source>
</evidence>
<dbReference type="InterPro" id="IPR006233">
    <property type="entry name" value="Cys_b_lyase_bac"/>
</dbReference>
<comment type="pathway">
    <text evidence="5">Amino-acid biosynthesis; L-methionine biosynthesis via de novo pathway; L-homocysteine from L-cystathionine: step 1/1.</text>
</comment>
<dbReference type="Proteomes" id="UP000523821">
    <property type="component" value="Unassembled WGS sequence"/>
</dbReference>
<evidence type="ECO:0000256" key="9">
    <source>
        <dbReference type="RuleBase" id="RU362118"/>
    </source>
</evidence>
<dbReference type="InterPro" id="IPR054542">
    <property type="entry name" value="Cys_met_metab_PP"/>
</dbReference>